<name>A0AAN9QHP4_PHACN</name>
<evidence type="ECO:0000313" key="3">
    <source>
        <dbReference type="Proteomes" id="UP001374584"/>
    </source>
</evidence>
<evidence type="ECO:0000313" key="2">
    <source>
        <dbReference type="EMBL" id="KAK7335256.1"/>
    </source>
</evidence>
<dbReference type="EMBL" id="JAYMYR010000010">
    <property type="protein sequence ID" value="KAK7335256.1"/>
    <property type="molecule type" value="Genomic_DNA"/>
</dbReference>
<comment type="caution">
    <text evidence="2">The sequence shown here is derived from an EMBL/GenBank/DDBJ whole genome shotgun (WGS) entry which is preliminary data.</text>
</comment>
<feature type="compositionally biased region" description="Basic and acidic residues" evidence="1">
    <location>
        <begin position="28"/>
        <end position="47"/>
    </location>
</feature>
<keyword evidence="3" id="KW-1185">Reference proteome</keyword>
<organism evidence="2 3">
    <name type="scientific">Phaseolus coccineus</name>
    <name type="common">Scarlet runner bean</name>
    <name type="synonym">Phaseolus multiflorus</name>
    <dbReference type="NCBI Taxonomy" id="3886"/>
    <lineage>
        <taxon>Eukaryota</taxon>
        <taxon>Viridiplantae</taxon>
        <taxon>Streptophyta</taxon>
        <taxon>Embryophyta</taxon>
        <taxon>Tracheophyta</taxon>
        <taxon>Spermatophyta</taxon>
        <taxon>Magnoliopsida</taxon>
        <taxon>eudicotyledons</taxon>
        <taxon>Gunneridae</taxon>
        <taxon>Pentapetalae</taxon>
        <taxon>rosids</taxon>
        <taxon>fabids</taxon>
        <taxon>Fabales</taxon>
        <taxon>Fabaceae</taxon>
        <taxon>Papilionoideae</taxon>
        <taxon>50 kb inversion clade</taxon>
        <taxon>NPAAA clade</taxon>
        <taxon>indigoferoid/millettioid clade</taxon>
        <taxon>Phaseoleae</taxon>
        <taxon>Phaseolus</taxon>
    </lineage>
</organism>
<dbReference type="Proteomes" id="UP001374584">
    <property type="component" value="Unassembled WGS sequence"/>
</dbReference>
<feature type="compositionally biased region" description="Basic and acidic residues" evidence="1">
    <location>
        <begin position="9"/>
        <end position="20"/>
    </location>
</feature>
<sequence length="224" mass="25296">MNIPKYRRHQLEPYRAERRVLRAPNTGRQKETGKRHLKDAEVGGKQRSKEIWVEKKGKKSFVDAVTVEPQERWKGPVIKTQQQGIDVSEKIGEEEVRPWVGDEGRSKGEEEGGEVMEEGEQNMHRTNLLFEGSSSKSNGCQGKGVNSITNEGRKGQKVYASSELIFFSDKVYGDACFSYPTQTEVAKIVMDIEFKTNQEDTPVASALERKMEAHLGKGWVSYSA</sequence>
<proteinExistence type="predicted"/>
<protein>
    <submittedName>
        <fullName evidence="2">Uncharacterized protein</fullName>
    </submittedName>
</protein>
<feature type="region of interest" description="Disordered" evidence="1">
    <location>
        <begin position="1"/>
        <end position="47"/>
    </location>
</feature>
<dbReference type="AlphaFoldDB" id="A0AAN9QHP4"/>
<gene>
    <name evidence="2" type="ORF">VNO80_27033</name>
</gene>
<reference evidence="2 3" key="1">
    <citation type="submission" date="2024-01" db="EMBL/GenBank/DDBJ databases">
        <title>The genomes of 5 underutilized Papilionoideae crops provide insights into root nodulation and disease resistanc.</title>
        <authorList>
            <person name="Jiang F."/>
        </authorList>
    </citation>
    <scope>NUCLEOTIDE SEQUENCE [LARGE SCALE GENOMIC DNA]</scope>
    <source>
        <strain evidence="2">JINMINGXINNONG_FW02</strain>
        <tissue evidence="2">Leaves</tissue>
    </source>
</reference>
<evidence type="ECO:0000256" key="1">
    <source>
        <dbReference type="SAM" id="MobiDB-lite"/>
    </source>
</evidence>
<accession>A0AAN9QHP4</accession>